<keyword evidence="4" id="KW-1185">Reference proteome</keyword>
<dbReference type="EMBL" id="CAJNOH010000426">
    <property type="protein sequence ID" value="CAF1036434.1"/>
    <property type="molecule type" value="Genomic_DNA"/>
</dbReference>
<comment type="caution">
    <text evidence="1">The sequence shown here is derived from an EMBL/GenBank/DDBJ whole genome shotgun (WGS) entry which is preliminary data.</text>
</comment>
<proteinExistence type="predicted"/>
<evidence type="ECO:0000313" key="4">
    <source>
        <dbReference type="Proteomes" id="UP000663870"/>
    </source>
</evidence>
<accession>A0A814JEB8</accession>
<evidence type="ECO:0000313" key="3">
    <source>
        <dbReference type="Proteomes" id="UP000663854"/>
    </source>
</evidence>
<protein>
    <submittedName>
        <fullName evidence="1">Uncharacterized protein</fullName>
    </submittedName>
</protein>
<dbReference type="AlphaFoldDB" id="A0A814JEB8"/>
<reference evidence="1" key="1">
    <citation type="submission" date="2021-02" db="EMBL/GenBank/DDBJ databases">
        <authorList>
            <person name="Nowell W R."/>
        </authorList>
    </citation>
    <scope>NUCLEOTIDE SEQUENCE</scope>
</reference>
<dbReference type="Proteomes" id="UP000663870">
    <property type="component" value="Unassembled WGS sequence"/>
</dbReference>
<dbReference type="EMBL" id="CAJNOL010005882">
    <property type="protein sequence ID" value="CAF1611235.1"/>
    <property type="molecule type" value="Genomic_DNA"/>
</dbReference>
<dbReference type="Proteomes" id="UP000663854">
    <property type="component" value="Unassembled WGS sequence"/>
</dbReference>
<name>A0A814JEB8_9BILA</name>
<sequence length="272" mass="32413">MIKQLVCRLFSVQCQLKSLRLDIGNDFINGSVHTCLASNSYFSSNFIQYKLESCCMTLHRLDIRLKCTDVLENLIEHLPNLEQISVEFVFSLGFNSSWKWNVETLKQSNENWFNKLPKLRCFTLKTFINNDLEFVYLKWLLNNLNYAEKLEIQLKNEDKIGRTSQNIWKCLIDANFIRQYCLPDRIINLINFNFYICSECQLSLNDIEKITNSFKIHSFFIDYKWTNVECLFDPIMSCQHIFSYFPTKLNLSNNLMLDISLYDKLQLYYFPF</sequence>
<gene>
    <name evidence="2" type="ORF">JXQ802_LOCUS49414</name>
    <name evidence="1" type="ORF">PYM288_LOCUS16415</name>
</gene>
<organism evidence="1 3">
    <name type="scientific">Rotaria sordida</name>
    <dbReference type="NCBI Taxonomy" id="392033"/>
    <lineage>
        <taxon>Eukaryota</taxon>
        <taxon>Metazoa</taxon>
        <taxon>Spiralia</taxon>
        <taxon>Gnathifera</taxon>
        <taxon>Rotifera</taxon>
        <taxon>Eurotatoria</taxon>
        <taxon>Bdelloidea</taxon>
        <taxon>Philodinida</taxon>
        <taxon>Philodinidae</taxon>
        <taxon>Rotaria</taxon>
    </lineage>
</organism>
<evidence type="ECO:0000313" key="1">
    <source>
        <dbReference type="EMBL" id="CAF1036434.1"/>
    </source>
</evidence>
<evidence type="ECO:0000313" key="2">
    <source>
        <dbReference type="EMBL" id="CAF1611235.1"/>
    </source>
</evidence>